<evidence type="ECO:0000313" key="1">
    <source>
        <dbReference type="EMBL" id="CAK7353434.1"/>
    </source>
</evidence>
<comment type="caution">
    <text evidence="1">The sequence shown here is derived from an EMBL/GenBank/DDBJ whole genome shotgun (WGS) entry which is preliminary data.</text>
</comment>
<gene>
    <name evidence="1" type="ORF">DCAF_LOCUS24726</name>
</gene>
<dbReference type="AlphaFoldDB" id="A0AAV1SLG1"/>
<proteinExistence type="predicted"/>
<organism evidence="1 2">
    <name type="scientific">Dovyalis caffra</name>
    <dbReference type="NCBI Taxonomy" id="77055"/>
    <lineage>
        <taxon>Eukaryota</taxon>
        <taxon>Viridiplantae</taxon>
        <taxon>Streptophyta</taxon>
        <taxon>Embryophyta</taxon>
        <taxon>Tracheophyta</taxon>
        <taxon>Spermatophyta</taxon>
        <taxon>Magnoliopsida</taxon>
        <taxon>eudicotyledons</taxon>
        <taxon>Gunneridae</taxon>
        <taxon>Pentapetalae</taxon>
        <taxon>rosids</taxon>
        <taxon>fabids</taxon>
        <taxon>Malpighiales</taxon>
        <taxon>Salicaceae</taxon>
        <taxon>Flacourtieae</taxon>
        <taxon>Dovyalis</taxon>
    </lineage>
</organism>
<accession>A0AAV1SLG1</accession>
<protein>
    <submittedName>
        <fullName evidence="1">Uncharacterized protein</fullName>
    </submittedName>
</protein>
<evidence type="ECO:0000313" key="2">
    <source>
        <dbReference type="Proteomes" id="UP001314170"/>
    </source>
</evidence>
<dbReference type="Proteomes" id="UP001314170">
    <property type="component" value="Unassembled WGS sequence"/>
</dbReference>
<dbReference type="EMBL" id="CAWUPB010001194">
    <property type="protein sequence ID" value="CAK7353434.1"/>
    <property type="molecule type" value="Genomic_DNA"/>
</dbReference>
<sequence length="115" mass="13115">MGKQCRWAIIHSSLSLCEQEYGKNAFDLKLSACLIEFWCNEPFKVGGSSDSKRYVKSAVFDFIKWMSGVENSVIPFDGSDSWYLMKEHANSLPAPKRLRRIRAFQNGESSTIGKR</sequence>
<keyword evidence="2" id="KW-1185">Reference proteome</keyword>
<reference evidence="1 2" key="1">
    <citation type="submission" date="2024-01" db="EMBL/GenBank/DDBJ databases">
        <authorList>
            <person name="Waweru B."/>
        </authorList>
    </citation>
    <scope>NUCLEOTIDE SEQUENCE [LARGE SCALE GENOMIC DNA]</scope>
</reference>
<name>A0AAV1SLG1_9ROSI</name>